<keyword evidence="6 7" id="KW-0472">Membrane</keyword>
<evidence type="ECO:0000256" key="7">
    <source>
        <dbReference type="SAM" id="Phobius"/>
    </source>
</evidence>
<dbReference type="GO" id="GO:0015109">
    <property type="term" value="F:chromate transmembrane transporter activity"/>
    <property type="evidence" value="ECO:0007669"/>
    <property type="project" value="InterPro"/>
</dbReference>
<feature type="transmembrane region" description="Helical" evidence="7">
    <location>
        <begin position="20"/>
        <end position="43"/>
    </location>
</feature>
<proteinExistence type="inferred from homology"/>
<evidence type="ECO:0000256" key="6">
    <source>
        <dbReference type="ARBA" id="ARBA00023136"/>
    </source>
</evidence>
<name>A0A1J5P9W5_9ZZZZ</name>
<keyword evidence="4 7" id="KW-0812">Transmembrane</keyword>
<dbReference type="GO" id="GO:0005886">
    <property type="term" value="C:plasma membrane"/>
    <property type="evidence" value="ECO:0007669"/>
    <property type="project" value="UniProtKB-SubCell"/>
</dbReference>
<evidence type="ECO:0000256" key="3">
    <source>
        <dbReference type="ARBA" id="ARBA00022475"/>
    </source>
</evidence>
<evidence type="ECO:0000313" key="8">
    <source>
        <dbReference type="EMBL" id="OIQ67994.1"/>
    </source>
</evidence>
<evidence type="ECO:0000256" key="4">
    <source>
        <dbReference type="ARBA" id="ARBA00022692"/>
    </source>
</evidence>
<dbReference type="AlphaFoldDB" id="A0A1J5P9W5"/>
<comment type="subcellular location">
    <subcellularLocation>
        <location evidence="1">Cell membrane</location>
        <topology evidence="1">Multi-pass membrane protein</topology>
    </subcellularLocation>
</comment>
<protein>
    <submittedName>
        <fullName evidence="8">Chromate transporter</fullName>
    </submittedName>
</protein>
<feature type="transmembrane region" description="Helical" evidence="7">
    <location>
        <begin position="50"/>
        <end position="67"/>
    </location>
</feature>
<accession>A0A1J5P9W5</accession>
<organism evidence="8">
    <name type="scientific">mine drainage metagenome</name>
    <dbReference type="NCBI Taxonomy" id="410659"/>
    <lineage>
        <taxon>unclassified sequences</taxon>
        <taxon>metagenomes</taxon>
        <taxon>ecological metagenomes</taxon>
    </lineage>
</organism>
<evidence type="ECO:0000256" key="1">
    <source>
        <dbReference type="ARBA" id="ARBA00004651"/>
    </source>
</evidence>
<keyword evidence="5 7" id="KW-1133">Transmembrane helix</keyword>
<sequence length="91" mass="9718">MGGPLVETTHNDLKFTAPLTAITAAVVGVILNLALFFGYHVLWPKGFGGTFDWMSALISLAAAISLFRFKRNVIHVIAACAVVGLAFKTLL</sequence>
<comment type="caution">
    <text evidence="8">The sequence shown here is derived from an EMBL/GenBank/DDBJ whole genome shotgun (WGS) entry which is preliminary data.</text>
</comment>
<dbReference type="EMBL" id="MLJW01005571">
    <property type="protein sequence ID" value="OIQ67994.1"/>
    <property type="molecule type" value="Genomic_DNA"/>
</dbReference>
<dbReference type="InterPro" id="IPR003370">
    <property type="entry name" value="Chromate_transpt"/>
</dbReference>
<comment type="similarity">
    <text evidence="2">Belongs to the chromate ion transporter (CHR) (TC 2.A.51) family.</text>
</comment>
<keyword evidence="3" id="KW-1003">Cell membrane</keyword>
<evidence type="ECO:0000256" key="2">
    <source>
        <dbReference type="ARBA" id="ARBA00005262"/>
    </source>
</evidence>
<reference evidence="8" key="1">
    <citation type="submission" date="2016-10" db="EMBL/GenBank/DDBJ databases">
        <title>Sequence of Gallionella enrichment culture.</title>
        <authorList>
            <person name="Poehlein A."/>
            <person name="Muehling M."/>
            <person name="Daniel R."/>
        </authorList>
    </citation>
    <scope>NUCLEOTIDE SEQUENCE</scope>
</reference>
<dbReference type="Pfam" id="PF02417">
    <property type="entry name" value="Chromate_transp"/>
    <property type="match status" value="1"/>
</dbReference>
<evidence type="ECO:0000256" key="5">
    <source>
        <dbReference type="ARBA" id="ARBA00022989"/>
    </source>
</evidence>
<gene>
    <name evidence="8" type="ORF">GALL_504210</name>
</gene>